<evidence type="ECO:0000256" key="4">
    <source>
        <dbReference type="HAMAP-Rule" id="MF_03010"/>
    </source>
</evidence>
<dbReference type="InterPro" id="IPR009374">
    <property type="entry name" value="eIF3k"/>
</dbReference>
<comment type="subcellular location">
    <subcellularLocation>
        <location evidence="4">Cytoplasm</location>
    </subcellularLocation>
</comment>
<dbReference type="InterPro" id="IPR033464">
    <property type="entry name" value="CSN8_PSD8_EIF3K"/>
</dbReference>
<dbReference type="Proteomes" id="UP001465755">
    <property type="component" value="Unassembled WGS sequence"/>
</dbReference>
<dbReference type="SUPFAM" id="SSF48371">
    <property type="entry name" value="ARM repeat"/>
    <property type="match status" value="1"/>
</dbReference>
<dbReference type="Gene3D" id="1.10.10.10">
    <property type="entry name" value="Winged helix-like DNA-binding domain superfamily/Winged helix DNA-binding domain"/>
    <property type="match status" value="1"/>
</dbReference>
<sequence>MSPSTGYTAEKLPELEVAFEEQVEHGTYDLDACLTLLRLYSFSPEHVNINVISKILIKAMLQLPSPDFALMLNMIPERLQDEQPLAALIALTQHLEGARFQAFWVAVDSCRDIVKSVPGFFDAVRAYILGAICSTCQKVTKGTLADSLRLDGAPLDDLIQQKIKTSKWTTASSPTGKTILVLPKNEFNVIRGTDSSQSSHRGYGLTDISGVLLKAQS</sequence>
<dbReference type="GO" id="GO:0043022">
    <property type="term" value="F:ribosome binding"/>
    <property type="evidence" value="ECO:0007669"/>
    <property type="project" value="InterPro"/>
</dbReference>
<dbReference type="GO" id="GO:0003723">
    <property type="term" value="F:RNA binding"/>
    <property type="evidence" value="ECO:0007669"/>
    <property type="project" value="UniProtKB-UniRule"/>
</dbReference>
<dbReference type="InterPro" id="IPR000717">
    <property type="entry name" value="PCI_dom"/>
</dbReference>
<dbReference type="GO" id="GO:0001732">
    <property type="term" value="P:formation of cytoplasmic translation initiation complex"/>
    <property type="evidence" value="ECO:0007669"/>
    <property type="project" value="UniProtKB-UniRule"/>
</dbReference>
<keyword evidence="7" id="KW-1185">Reference proteome</keyword>
<dbReference type="InterPro" id="IPR036390">
    <property type="entry name" value="WH_DNA-bd_sf"/>
</dbReference>
<keyword evidence="1 4" id="KW-0963">Cytoplasm</keyword>
<comment type="caution">
    <text evidence="6">The sequence shown here is derived from an EMBL/GenBank/DDBJ whole genome shotgun (WGS) entry which is preliminary data.</text>
</comment>
<evidence type="ECO:0000313" key="7">
    <source>
        <dbReference type="Proteomes" id="UP001465755"/>
    </source>
</evidence>
<protein>
    <recommendedName>
        <fullName evidence="4">Eukaryotic translation initiation factor 3 subunit K</fullName>
        <shortName evidence="4">eIF3k</shortName>
    </recommendedName>
    <alternativeName>
        <fullName evidence="4">eIF-3 p25</fullName>
    </alternativeName>
</protein>
<dbReference type="AlphaFoldDB" id="A0AAW1PLE1"/>
<dbReference type="PROSITE" id="PS50250">
    <property type="entry name" value="PCI"/>
    <property type="match status" value="1"/>
</dbReference>
<accession>A0AAW1PLE1</accession>
<organism evidence="6 7">
    <name type="scientific">Symbiochloris irregularis</name>
    <dbReference type="NCBI Taxonomy" id="706552"/>
    <lineage>
        <taxon>Eukaryota</taxon>
        <taxon>Viridiplantae</taxon>
        <taxon>Chlorophyta</taxon>
        <taxon>core chlorophytes</taxon>
        <taxon>Trebouxiophyceae</taxon>
        <taxon>Trebouxiales</taxon>
        <taxon>Trebouxiaceae</taxon>
        <taxon>Symbiochloris</taxon>
    </lineage>
</organism>
<comment type="subunit">
    <text evidence="4">Component of the eukaryotic translation initiation factor 3 (eIF-3) complex.</text>
</comment>
<dbReference type="GO" id="GO:0003743">
    <property type="term" value="F:translation initiation factor activity"/>
    <property type="evidence" value="ECO:0007669"/>
    <property type="project" value="UniProtKB-UniRule"/>
</dbReference>
<feature type="domain" description="PCI" evidence="5">
    <location>
        <begin position="28"/>
        <end position="186"/>
    </location>
</feature>
<evidence type="ECO:0000256" key="2">
    <source>
        <dbReference type="ARBA" id="ARBA00022540"/>
    </source>
</evidence>
<proteinExistence type="inferred from homology"/>
<evidence type="ECO:0000256" key="3">
    <source>
        <dbReference type="ARBA" id="ARBA00022917"/>
    </source>
</evidence>
<dbReference type="InterPro" id="IPR016020">
    <property type="entry name" value="Transl_init_fac_sub12_N_euk"/>
</dbReference>
<dbReference type="Pfam" id="PF10075">
    <property type="entry name" value="CSN8_PSD8_EIF3K"/>
    <property type="match status" value="1"/>
</dbReference>
<dbReference type="SUPFAM" id="SSF46785">
    <property type="entry name" value="Winged helix' DNA-binding domain"/>
    <property type="match status" value="1"/>
</dbReference>
<dbReference type="PANTHER" id="PTHR13022:SF0">
    <property type="entry name" value="EUKARYOTIC TRANSLATION INITIATION FACTOR 3 SUBUNIT K"/>
    <property type="match status" value="1"/>
</dbReference>
<dbReference type="PANTHER" id="PTHR13022">
    <property type="entry name" value="EUKARYOTIC TRANSLATION INITIATION FACTOR 3 SUBUNIT 11"/>
    <property type="match status" value="1"/>
</dbReference>
<evidence type="ECO:0000256" key="1">
    <source>
        <dbReference type="ARBA" id="ARBA00022490"/>
    </source>
</evidence>
<dbReference type="GO" id="GO:0005852">
    <property type="term" value="C:eukaryotic translation initiation factor 3 complex"/>
    <property type="evidence" value="ECO:0007669"/>
    <property type="project" value="UniProtKB-UniRule"/>
</dbReference>
<keyword evidence="2 4" id="KW-0396">Initiation factor</keyword>
<dbReference type="InterPro" id="IPR016024">
    <property type="entry name" value="ARM-type_fold"/>
</dbReference>
<dbReference type="GO" id="GO:0016282">
    <property type="term" value="C:eukaryotic 43S preinitiation complex"/>
    <property type="evidence" value="ECO:0007669"/>
    <property type="project" value="UniProtKB-UniRule"/>
</dbReference>
<dbReference type="Gene3D" id="1.25.40.250">
    <property type="entry name" value="ARM repeat, domain 1"/>
    <property type="match status" value="1"/>
</dbReference>
<comment type="similarity">
    <text evidence="4">Belongs to the eIF-3 subunit K family.</text>
</comment>
<dbReference type="GO" id="GO:0006446">
    <property type="term" value="P:regulation of translational initiation"/>
    <property type="evidence" value="ECO:0007669"/>
    <property type="project" value="InterPro"/>
</dbReference>
<dbReference type="EMBL" id="JALJOQ010000015">
    <property type="protein sequence ID" value="KAK9810693.1"/>
    <property type="molecule type" value="Genomic_DNA"/>
</dbReference>
<dbReference type="HAMAP" id="MF_03010">
    <property type="entry name" value="eIF3k"/>
    <property type="match status" value="1"/>
</dbReference>
<comment type="function">
    <text evidence="4">Component of the eukaryotic translation initiation factor 3 (eIF-3) complex, which is involved in protein synthesis of a specialized repertoire of mRNAs and, together with other initiation factors, stimulates binding of mRNA and methionyl-tRNAi to the 40S ribosome. The eIF-3 complex specifically targets and initiates translation of a subset of mRNAs involved in cell proliferation.</text>
</comment>
<dbReference type="GO" id="GO:0033290">
    <property type="term" value="C:eukaryotic 48S preinitiation complex"/>
    <property type="evidence" value="ECO:0007669"/>
    <property type="project" value="UniProtKB-UniRule"/>
</dbReference>
<reference evidence="6 7" key="1">
    <citation type="journal article" date="2024" name="Nat. Commun.">
        <title>Phylogenomics reveals the evolutionary origins of lichenization in chlorophyte algae.</title>
        <authorList>
            <person name="Puginier C."/>
            <person name="Libourel C."/>
            <person name="Otte J."/>
            <person name="Skaloud P."/>
            <person name="Haon M."/>
            <person name="Grisel S."/>
            <person name="Petersen M."/>
            <person name="Berrin J.G."/>
            <person name="Delaux P.M."/>
            <person name="Dal Grande F."/>
            <person name="Keller J."/>
        </authorList>
    </citation>
    <scope>NUCLEOTIDE SEQUENCE [LARGE SCALE GENOMIC DNA]</scope>
    <source>
        <strain evidence="6 7">SAG 2036</strain>
    </source>
</reference>
<keyword evidence="3 4" id="KW-0648">Protein biosynthesis</keyword>
<evidence type="ECO:0000313" key="6">
    <source>
        <dbReference type="EMBL" id="KAK9810693.1"/>
    </source>
</evidence>
<name>A0AAW1PLE1_9CHLO</name>
<dbReference type="InterPro" id="IPR036388">
    <property type="entry name" value="WH-like_DNA-bd_sf"/>
</dbReference>
<evidence type="ECO:0000259" key="5">
    <source>
        <dbReference type="PROSITE" id="PS50250"/>
    </source>
</evidence>
<gene>
    <name evidence="6" type="ORF">WJX73_010933</name>
</gene>